<evidence type="ECO:0000313" key="3">
    <source>
        <dbReference type="Proteomes" id="UP000204227"/>
    </source>
</evidence>
<protein>
    <submittedName>
        <fullName evidence="2">Uncharacterized protein</fullName>
    </submittedName>
</protein>
<name>A0A173G9C3_9CAUD</name>
<dbReference type="GeneID" id="29066263"/>
<keyword evidence="3" id="KW-1185">Reference proteome</keyword>
<proteinExistence type="predicted"/>
<dbReference type="Proteomes" id="UP000204227">
    <property type="component" value="Segment"/>
</dbReference>
<gene>
    <name evidence="2" type="ORF">PFR1_16</name>
</gene>
<dbReference type="KEGG" id="vg:29066263"/>
<sequence>MTTRPDVALQGLMAEPPTTVVLAKVLAVGADGRSVKVQHGTLIHDVVRLDTYKARAGDWAVLLGLTGGAWVLIGALAVA</sequence>
<dbReference type="RefSeq" id="YP_009287692.1">
    <property type="nucleotide sequence ID" value="NC_031076.1"/>
</dbReference>
<keyword evidence="1" id="KW-0472">Membrane</keyword>
<reference evidence="2 3" key="1">
    <citation type="submission" date="2016-05" db="EMBL/GenBank/DDBJ databases">
        <title>Dynamic interactions between prophages, induce lysis in Propionibacterium acnes.</title>
        <authorList>
            <person name="Brown T.L."/>
            <person name="Tucci J."/>
            <person name="Dyson Z.A."/>
            <person name="Petrovski S."/>
        </authorList>
    </citation>
    <scope>NUCLEOTIDE SEQUENCE [LARGE SCALE GENOMIC DNA]</scope>
</reference>
<dbReference type="EMBL" id="KU984979">
    <property type="protein sequence ID" value="ANH49881.1"/>
    <property type="molecule type" value="Genomic_DNA"/>
</dbReference>
<keyword evidence="1" id="KW-0812">Transmembrane</keyword>
<accession>A0A173G9C3</accession>
<evidence type="ECO:0000313" key="2">
    <source>
        <dbReference type="EMBL" id="ANH49881.1"/>
    </source>
</evidence>
<feature type="transmembrane region" description="Helical" evidence="1">
    <location>
        <begin position="59"/>
        <end position="78"/>
    </location>
</feature>
<evidence type="ECO:0000256" key="1">
    <source>
        <dbReference type="SAM" id="Phobius"/>
    </source>
</evidence>
<organism evidence="2 3">
    <name type="scientific">Propionibacterium phage PFR1</name>
    <dbReference type="NCBI Taxonomy" id="1838137"/>
    <lineage>
        <taxon>Viruses</taxon>
        <taxon>Duplodnaviria</taxon>
        <taxon>Heunggongvirae</taxon>
        <taxon>Uroviricota</taxon>
        <taxon>Caudoviricetes</taxon>
        <taxon>Pulverervirus</taxon>
        <taxon>Pulverervirus PFR1</taxon>
    </lineage>
</organism>
<keyword evidence="1" id="KW-1133">Transmembrane helix</keyword>